<keyword evidence="3 7" id="KW-0256">Endoplasmic reticulum</keyword>
<accession>A0A428P6V8</accession>
<evidence type="ECO:0000256" key="3">
    <source>
        <dbReference type="ARBA" id="ARBA00022824"/>
    </source>
</evidence>
<dbReference type="AlphaFoldDB" id="A0A428P6V8"/>
<reference evidence="9 10" key="1">
    <citation type="submission" date="2017-06" db="EMBL/GenBank/DDBJ databases">
        <title>Comparative genomic analysis of Ambrosia Fusariam Clade fungi.</title>
        <authorList>
            <person name="Stajich J.E."/>
            <person name="Carrillo J."/>
            <person name="Kijimoto T."/>
            <person name="Eskalen A."/>
            <person name="O'Donnell K."/>
            <person name="Kasson M."/>
        </authorList>
    </citation>
    <scope>NUCLEOTIDE SEQUENCE [LARGE SCALE GENOMIC DNA]</scope>
    <source>
        <strain evidence="9 10">NRRL62584</strain>
    </source>
</reference>
<name>A0A428P6V8_9HYPO</name>
<dbReference type="CDD" id="cd14856">
    <property type="entry name" value="TRAPPC4_synbindin"/>
    <property type="match status" value="1"/>
</dbReference>
<dbReference type="Proteomes" id="UP000288168">
    <property type="component" value="Unassembled WGS sequence"/>
</dbReference>
<comment type="similarity">
    <text evidence="6">Belongs to the TRAPP small subunits family. TRAPPC4 subfamily.</text>
</comment>
<dbReference type="STRING" id="1325734.A0A428P6V8"/>
<evidence type="ECO:0000256" key="2">
    <source>
        <dbReference type="ARBA" id="ARBA00022448"/>
    </source>
</evidence>
<keyword evidence="5 7" id="KW-0333">Golgi apparatus</keyword>
<dbReference type="SUPFAM" id="SSF64356">
    <property type="entry name" value="SNARE-like"/>
    <property type="match status" value="1"/>
</dbReference>
<dbReference type="PANTHER" id="PTHR23249">
    <property type="entry name" value="TRAFFICKING PROTEIN PARTICLE COMPLEX SUBUNIT"/>
    <property type="match status" value="1"/>
</dbReference>
<evidence type="ECO:0000256" key="7">
    <source>
        <dbReference type="RuleBase" id="RU366065"/>
    </source>
</evidence>
<evidence type="ECO:0000256" key="6">
    <source>
        <dbReference type="ARBA" id="ARBA00038179"/>
    </source>
</evidence>
<dbReference type="GO" id="GO:0005794">
    <property type="term" value="C:Golgi apparatus"/>
    <property type="evidence" value="ECO:0007669"/>
    <property type="project" value="UniProtKB-SubCell"/>
</dbReference>
<dbReference type="EMBL" id="NKCI01000191">
    <property type="protein sequence ID" value="RSL48754.1"/>
    <property type="molecule type" value="Genomic_DNA"/>
</dbReference>
<sequence>MSGARALSLSVPAPVDGVAWRSQPVRPSYQPPKKGDDNQRGLKTSRDLVCVIKPLAITTRLAPSHPSLSPWSLSRLNTMTVFALIIINKAGGLIFNKNFQDGLQQISTNDYLVLAGTFHGVHAITARLNPVKNLPGSTPPGNRPEPSSGLEVLETENFRMQCFNTITGTKFLLFTDTTQANVDVTIRRIYDLYADYVMKNPFYSLEMPIRCDIFDRKLLSYIREINNR</sequence>
<feature type="compositionally biased region" description="Basic and acidic residues" evidence="8">
    <location>
        <begin position="33"/>
        <end position="42"/>
    </location>
</feature>
<feature type="region of interest" description="Disordered" evidence="8">
    <location>
        <begin position="22"/>
        <end position="42"/>
    </location>
</feature>
<comment type="caution">
    <text evidence="9">The sequence shown here is derived from an EMBL/GenBank/DDBJ whole genome shotgun (WGS) entry which is preliminary data.</text>
</comment>
<evidence type="ECO:0000313" key="10">
    <source>
        <dbReference type="Proteomes" id="UP000288168"/>
    </source>
</evidence>
<dbReference type="Gene3D" id="3.30.450.70">
    <property type="match status" value="1"/>
</dbReference>
<dbReference type="Pfam" id="PF04099">
    <property type="entry name" value="Sybindin"/>
    <property type="match status" value="1"/>
</dbReference>
<proteinExistence type="inferred from homology"/>
<dbReference type="SMART" id="SM01399">
    <property type="entry name" value="Sybindin"/>
    <property type="match status" value="1"/>
</dbReference>
<evidence type="ECO:0000313" key="9">
    <source>
        <dbReference type="EMBL" id="RSL48754.1"/>
    </source>
</evidence>
<evidence type="ECO:0000256" key="5">
    <source>
        <dbReference type="ARBA" id="ARBA00023034"/>
    </source>
</evidence>
<dbReference type="GO" id="GO:0006888">
    <property type="term" value="P:endoplasmic reticulum to Golgi vesicle-mediated transport"/>
    <property type="evidence" value="ECO:0007669"/>
    <property type="project" value="UniProtKB-UniRule"/>
</dbReference>
<comment type="subunit">
    <text evidence="7">Part of the multisubunit transport protein particle (TRAPP) complex.</text>
</comment>
<evidence type="ECO:0000256" key="4">
    <source>
        <dbReference type="ARBA" id="ARBA00022892"/>
    </source>
</evidence>
<evidence type="ECO:0000256" key="8">
    <source>
        <dbReference type="SAM" id="MobiDB-lite"/>
    </source>
</evidence>
<dbReference type="InterPro" id="IPR011012">
    <property type="entry name" value="Longin-like_dom_sf"/>
</dbReference>
<evidence type="ECO:0000256" key="1">
    <source>
        <dbReference type="ARBA" id="ARBA00004555"/>
    </source>
</evidence>
<dbReference type="PANTHER" id="PTHR23249:SF15">
    <property type="entry name" value="TRAFFICKING PROTEIN PARTICLE COMPLEX SUBUNIT 4"/>
    <property type="match status" value="1"/>
</dbReference>
<dbReference type="OrthoDB" id="246406at2759"/>
<gene>
    <name evidence="9" type="ORF">CEP54_012775</name>
</gene>
<dbReference type="GO" id="GO:0030008">
    <property type="term" value="C:TRAPP complex"/>
    <property type="evidence" value="ECO:0007669"/>
    <property type="project" value="UniProtKB-UniRule"/>
</dbReference>
<protein>
    <recommendedName>
        <fullName evidence="7">Trafficking protein particle complex subunit</fullName>
    </recommendedName>
</protein>
<comment type="subcellular location">
    <subcellularLocation>
        <location evidence="7">Endoplasmic reticulum</location>
    </subcellularLocation>
    <subcellularLocation>
        <location evidence="7">Golgi apparatus</location>
        <location evidence="7">cis-Golgi network</location>
    </subcellularLocation>
    <subcellularLocation>
        <location evidence="1">Golgi apparatus</location>
    </subcellularLocation>
</comment>
<keyword evidence="2 7" id="KW-0813">Transport</keyword>
<keyword evidence="10" id="KW-1185">Reference proteome</keyword>
<dbReference type="FunFam" id="3.30.450.70:FF:000007">
    <property type="entry name" value="Putative sybindin-like family protein"/>
    <property type="match status" value="1"/>
</dbReference>
<organism evidence="9 10">
    <name type="scientific">Fusarium duplospermum</name>
    <dbReference type="NCBI Taxonomy" id="1325734"/>
    <lineage>
        <taxon>Eukaryota</taxon>
        <taxon>Fungi</taxon>
        <taxon>Dikarya</taxon>
        <taxon>Ascomycota</taxon>
        <taxon>Pezizomycotina</taxon>
        <taxon>Sordariomycetes</taxon>
        <taxon>Hypocreomycetidae</taxon>
        <taxon>Hypocreales</taxon>
        <taxon>Nectriaceae</taxon>
        <taxon>Fusarium</taxon>
        <taxon>Fusarium solani species complex</taxon>
    </lineage>
</organism>
<dbReference type="InterPro" id="IPR007233">
    <property type="entry name" value="TRAPPC"/>
</dbReference>
<keyword evidence="4 7" id="KW-0931">ER-Golgi transport</keyword>
<dbReference type="GO" id="GO:0005783">
    <property type="term" value="C:endoplasmic reticulum"/>
    <property type="evidence" value="ECO:0007669"/>
    <property type="project" value="UniProtKB-SubCell"/>
</dbReference>